<dbReference type="SUPFAM" id="SSF103473">
    <property type="entry name" value="MFS general substrate transporter"/>
    <property type="match status" value="1"/>
</dbReference>
<feature type="transmembrane region" description="Helical" evidence="3">
    <location>
        <begin position="183"/>
        <end position="208"/>
    </location>
</feature>
<feature type="transmembrane region" description="Helical" evidence="3">
    <location>
        <begin position="264"/>
        <end position="287"/>
    </location>
</feature>
<feature type="transmembrane region" description="Helical" evidence="3">
    <location>
        <begin position="214"/>
        <end position="233"/>
    </location>
</feature>
<dbReference type="PANTHER" id="PTHR42910:SF1">
    <property type="entry name" value="MAJOR FACILITATOR SUPERFAMILY (MFS) PROFILE DOMAIN-CONTAINING PROTEIN"/>
    <property type="match status" value="1"/>
</dbReference>
<feature type="compositionally biased region" description="Basic and acidic residues" evidence="2">
    <location>
        <begin position="513"/>
        <end position="530"/>
    </location>
</feature>
<dbReference type="GO" id="GO:0022857">
    <property type="term" value="F:transmembrane transporter activity"/>
    <property type="evidence" value="ECO:0007669"/>
    <property type="project" value="InterPro"/>
</dbReference>
<dbReference type="GO" id="GO:0016020">
    <property type="term" value="C:membrane"/>
    <property type="evidence" value="ECO:0007669"/>
    <property type="project" value="UniProtKB-SubCell"/>
</dbReference>
<evidence type="ECO:0000256" key="3">
    <source>
        <dbReference type="SAM" id="Phobius"/>
    </source>
</evidence>
<feature type="transmembrane region" description="Helical" evidence="3">
    <location>
        <begin position="347"/>
        <end position="366"/>
    </location>
</feature>
<dbReference type="InterPro" id="IPR011701">
    <property type="entry name" value="MFS"/>
</dbReference>
<gene>
    <name evidence="5" type="ORF">HMN09_00377100</name>
</gene>
<comment type="subcellular location">
    <subcellularLocation>
        <location evidence="1">Membrane</location>
        <topology evidence="1">Multi-pass membrane protein</topology>
    </subcellularLocation>
</comment>
<reference evidence="5" key="1">
    <citation type="submission" date="2020-05" db="EMBL/GenBank/DDBJ databases">
        <title>Mycena genomes resolve the evolution of fungal bioluminescence.</title>
        <authorList>
            <person name="Tsai I.J."/>
        </authorList>
    </citation>
    <scope>NUCLEOTIDE SEQUENCE</scope>
    <source>
        <strain evidence="5">110903Hualien_Pintung</strain>
    </source>
</reference>
<feature type="region of interest" description="Disordered" evidence="2">
    <location>
        <begin position="456"/>
        <end position="530"/>
    </location>
</feature>
<feature type="compositionally biased region" description="Basic and acidic residues" evidence="2">
    <location>
        <begin position="474"/>
        <end position="486"/>
    </location>
</feature>
<dbReference type="InterPro" id="IPR020846">
    <property type="entry name" value="MFS_dom"/>
</dbReference>
<evidence type="ECO:0000313" key="5">
    <source>
        <dbReference type="EMBL" id="KAF7318655.1"/>
    </source>
</evidence>
<evidence type="ECO:0000313" key="6">
    <source>
        <dbReference type="Proteomes" id="UP000613580"/>
    </source>
</evidence>
<dbReference type="OrthoDB" id="2105912at2759"/>
<organism evidence="5 6">
    <name type="scientific">Mycena chlorophos</name>
    <name type="common">Agaric fungus</name>
    <name type="synonym">Agaricus chlorophos</name>
    <dbReference type="NCBI Taxonomy" id="658473"/>
    <lineage>
        <taxon>Eukaryota</taxon>
        <taxon>Fungi</taxon>
        <taxon>Dikarya</taxon>
        <taxon>Basidiomycota</taxon>
        <taxon>Agaricomycotina</taxon>
        <taxon>Agaricomycetes</taxon>
        <taxon>Agaricomycetidae</taxon>
        <taxon>Agaricales</taxon>
        <taxon>Marasmiineae</taxon>
        <taxon>Mycenaceae</taxon>
        <taxon>Mycena</taxon>
    </lineage>
</organism>
<keyword evidence="3" id="KW-0472">Membrane</keyword>
<feature type="transmembrane region" description="Helical" evidence="3">
    <location>
        <begin position="96"/>
        <end position="114"/>
    </location>
</feature>
<feature type="region of interest" description="Disordered" evidence="2">
    <location>
        <begin position="1"/>
        <end position="28"/>
    </location>
</feature>
<comment type="caution">
    <text evidence="5">The sequence shown here is derived from an EMBL/GenBank/DDBJ whole genome shotgun (WGS) entry which is preliminary data.</text>
</comment>
<feature type="transmembrane region" description="Helical" evidence="3">
    <location>
        <begin position="293"/>
        <end position="314"/>
    </location>
</feature>
<name>A0A8H6TN05_MYCCL</name>
<dbReference type="PROSITE" id="PS50850">
    <property type="entry name" value="MFS"/>
    <property type="match status" value="1"/>
</dbReference>
<keyword evidence="3" id="KW-0812">Transmembrane</keyword>
<dbReference type="EMBL" id="JACAZE010000004">
    <property type="protein sequence ID" value="KAF7318655.1"/>
    <property type="molecule type" value="Genomic_DNA"/>
</dbReference>
<dbReference type="CDD" id="cd17324">
    <property type="entry name" value="MFS_NepI_like"/>
    <property type="match status" value="1"/>
</dbReference>
<dbReference type="Gene3D" id="1.20.1250.20">
    <property type="entry name" value="MFS general substrate transporter like domains"/>
    <property type="match status" value="1"/>
</dbReference>
<feature type="transmembrane region" description="Helical" evidence="3">
    <location>
        <begin position="416"/>
        <end position="437"/>
    </location>
</feature>
<dbReference type="AlphaFoldDB" id="A0A8H6TN05"/>
<feature type="domain" description="Major facilitator superfamily (MFS) profile" evidence="4">
    <location>
        <begin position="58"/>
        <end position="443"/>
    </location>
</feature>
<feature type="transmembrane region" description="Helical" evidence="3">
    <location>
        <begin position="387"/>
        <end position="404"/>
    </location>
</feature>
<evidence type="ECO:0000256" key="2">
    <source>
        <dbReference type="SAM" id="MobiDB-lite"/>
    </source>
</evidence>
<accession>A0A8H6TN05</accession>
<feature type="transmembrane region" description="Helical" evidence="3">
    <location>
        <begin position="126"/>
        <end position="147"/>
    </location>
</feature>
<dbReference type="PANTHER" id="PTHR42910">
    <property type="entry name" value="TRANSPORTER SCO4007-RELATED"/>
    <property type="match status" value="1"/>
</dbReference>
<protein>
    <submittedName>
        <fullName evidence="5">MFS superfamily</fullName>
    </submittedName>
</protein>
<proteinExistence type="predicted"/>
<sequence>MSSPAMTPSSPSSSPRASERLPANAGGARPELFTHDLYFLPIPERLRYSEGKTFHLGIVLYLTMGFSSTFTVTNLYWCQPLLIELAKDFGVSYSEISRVPTLLQAGYAVGVVFISPLADLVRRRQLILLCLIASTALTVGLAVTANFVAFEVLSFLTAVASIVTTIMQPLAADIAPPHRRATAISVVISGLLLGVLVARVLAGILGQFSSWRGAYYVGVGTQAVAIVANYFLLPDYPAKGMNSGLTYPKILGTMLRFALTEPGLIQAMFISFCTSAAFTSFWVTLTFLLGGPIYGYDTLDIGLFGLVGMAGVLLGPPMGRIIDLLVPWYAALIALLGFMLFNVVQTAAGGVSVAAVAVVAFGLNLFRQMVQASFATVVLSISVEARGRLNAVNVLAIFMGQVAGTAAGTSIYLAHGWRICAAFSLALCAAQLLMLLVRGPHCERYTWVGWQSGWKPVAKPRREKPPRQPMSDSGEQRDIEAAGVEKSEEENPLAVEAQHVGVDDPDTTVVGHLKSEKDPTVERGDDQKQE</sequence>
<feature type="compositionally biased region" description="Low complexity" evidence="2">
    <location>
        <begin position="1"/>
        <end position="16"/>
    </location>
</feature>
<feature type="transmembrane region" description="Helical" evidence="3">
    <location>
        <begin position="153"/>
        <end position="171"/>
    </location>
</feature>
<keyword evidence="3" id="KW-1133">Transmembrane helix</keyword>
<feature type="transmembrane region" description="Helical" evidence="3">
    <location>
        <begin position="54"/>
        <end position="76"/>
    </location>
</feature>
<keyword evidence="6" id="KW-1185">Reference proteome</keyword>
<evidence type="ECO:0000259" key="4">
    <source>
        <dbReference type="PROSITE" id="PS50850"/>
    </source>
</evidence>
<dbReference type="Proteomes" id="UP000613580">
    <property type="component" value="Unassembled WGS sequence"/>
</dbReference>
<feature type="transmembrane region" description="Helical" evidence="3">
    <location>
        <begin position="321"/>
        <end position="341"/>
    </location>
</feature>
<evidence type="ECO:0000256" key="1">
    <source>
        <dbReference type="ARBA" id="ARBA00004141"/>
    </source>
</evidence>
<dbReference type="InterPro" id="IPR036259">
    <property type="entry name" value="MFS_trans_sf"/>
</dbReference>
<dbReference type="Pfam" id="PF07690">
    <property type="entry name" value="MFS_1"/>
    <property type="match status" value="1"/>
</dbReference>